<evidence type="ECO:0000256" key="8">
    <source>
        <dbReference type="SAM" id="Phobius"/>
    </source>
</evidence>
<keyword evidence="6" id="KW-0325">Glycoprotein</keyword>
<organism evidence="10 11">
    <name type="scientific">Crassostrea virginica</name>
    <name type="common">Eastern oyster</name>
    <dbReference type="NCBI Taxonomy" id="6565"/>
    <lineage>
        <taxon>Eukaryota</taxon>
        <taxon>Metazoa</taxon>
        <taxon>Spiralia</taxon>
        <taxon>Lophotrochozoa</taxon>
        <taxon>Mollusca</taxon>
        <taxon>Bivalvia</taxon>
        <taxon>Autobranchia</taxon>
        <taxon>Pteriomorphia</taxon>
        <taxon>Ostreida</taxon>
        <taxon>Ostreoidea</taxon>
        <taxon>Ostreidae</taxon>
        <taxon>Crassostrea</taxon>
    </lineage>
</organism>
<evidence type="ECO:0000256" key="2">
    <source>
        <dbReference type="ARBA" id="ARBA00022729"/>
    </source>
</evidence>
<dbReference type="AlphaFoldDB" id="A0A8B8BR07"/>
<dbReference type="KEGG" id="cvn:111112231"/>
<evidence type="ECO:0000256" key="6">
    <source>
        <dbReference type="ARBA" id="ARBA00023180"/>
    </source>
</evidence>
<feature type="domain" description="Ig-like" evidence="9">
    <location>
        <begin position="41"/>
        <end position="162"/>
    </location>
</feature>
<dbReference type="GO" id="GO:0007157">
    <property type="term" value="P:heterophilic cell-cell adhesion via plasma membrane cell adhesion molecules"/>
    <property type="evidence" value="ECO:0007669"/>
    <property type="project" value="TreeGrafter"/>
</dbReference>
<feature type="region of interest" description="Disordered" evidence="7">
    <location>
        <begin position="454"/>
        <end position="495"/>
    </location>
</feature>
<dbReference type="InterPro" id="IPR051427">
    <property type="entry name" value="Nectin/Nectin-like"/>
</dbReference>
<dbReference type="Proteomes" id="UP000694844">
    <property type="component" value="Chromosome 1"/>
</dbReference>
<dbReference type="PROSITE" id="PS50835">
    <property type="entry name" value="IG_LIKE"/>
    <property type="match status" value="2"/>
</dbReference>
<keyword evidence="4 8" id="KW-0472">Membrane</keyword>
<dbReference type="SMART" id="SM00409">
    <property type="entry name" value="IG"/>
    <property type="match status" value="2"/>
</dbReference>
<feature type="compositionally biased region" description="Polar residues" evidence="7">
    <location>
        <begin position="454"/>
        <end position="467"/>
    </location>
</feature>
<reference evidence="11" key="2">
    <citation type="submission" date="2025-08" db="UniProtKB">
        <authorList>
            <consortium name="RefSeq"/>
        </authorList>
    </citation>
    <scope>IDENTIFICATION</scope>
    <source>
        <tissue evidence="11">Whole sample</tissue>
    </source>
</reference>
<sequence>MIINTKKSTMRATVSCLLRVNFHVIRNIILAAIVFANDVSPLTLKTEDIGLHLHEETELVLNCTYQKESNEDIENRGIRWQKWIGNNFKDVALFSPPGGTKPYIDGKMESLYNNRTELIAPTESSLSAILILKELVCDDVGIYRCWVDYYSDNRDHELTSLSTVAFKASMPSMFWVYPNEIEERRSLILSCSADVGAPKGSIKIWKLTKNSKSATLLFTSNASGYKTHDCTEYINATFSYNVSRDDNEARFQCSSQNVLNEKAGPTLESRRISVSYGPDDPVIILNPNKSSFSIGEDISLHCNANCNPFPNITWMFQSFDHSKGRKKLTSLKGAASTLTLKNIQLEVSGNYTCFVKNAIGESYNVVLINVSERVKSNQTRVFLCDGCWAFENCKRKTDKAICVTNIWMLIAIVFIILSVVFVIAIVFLMKHRNSTQEKQSAITISLYSQSLGRPLQPSNSGDSSSVDATHPTDSLYHVSCPRRLNPNSTSGRSPL</sequence>
<dbReference type="InterPro" id="IPR036179">
    <property type="entry name" value="Ig-like_dom_sf"/>
</dbReference>
<dbReference type="InterPro" id="IPR013783">
    <property type="entry name" value="Ig-like_fold"/>
</dbReference>
<evidence type="ECO:0000259" key="9">
    <source>
        <dbReference type="PROSITE" id="PS50835"/>
    </source>
</evidence>
<feature type="transmembrane region" description="Helical" evidence="8">
    <location>
        <begin position="406"/>
        <end position="429"/>
    </location>
</feature>
<dbReference type="SMART" id="SM00408">
    <property type="entry name" value="IGc2"/>
    <property type="match status" value="1"/>
</dbReference>
<keyword evidence="10" id="KW-1185">Reference proteome</keyword>
<keyword evidence="8" id="KW-1133">Transmembrane helix</keyword>
<dbReference type="SUPFAM" id="SSF48726">
    <property type="entry name" value="Immunoglobulin"/>
    <property type="match status" value="2"/>
</dbReference>
<dbReference type="GO" id="GO:0016020">
    <property type="term" value="C:membrane"/>
    <property type="evidence" value="ECO:0007669"/>
    <property type="project" value="UniProtKB-SubCell"/>
</dbReference>
<evidence type="ECO:0000313" key="11">
    <source>
        <dbReference type="RefSeq" id="XP_022305356.1"/>
    </source>
</evidence>
<dbReference type="GO" id="GO:0007156">
    <property type="term" value="P:homophilic cell adhesion via plasma membrane adhesion molecules"/>
    <property type="evidence" value="ECO:0007669"/>
    <property type="project" value="TreeGrafter"/>
</dbReference>
<comment type="subcellular location">
    <subcellularLocation>
        <location evidence="1">Membrane</location>
    </subcellularLocation>
</comment>
<protein>
    <submittedName>
        <fullName evidence="11">Peroxidasin-like</fullName>
    </submittedName>
</protein>
<dbReference type="OrthoDB" id="6353782at2759"/>
<reference evidence="10" key="1">
    <citation type="submission" date="2024-06" db="UniProtKB">
        <authorList>
            <consortium name="RefSeq"/>
        </authorList>
    </citation>
    <scope>NUCLEOTIDE SEQUENCE [LARGE SCALE GENOMIC DNA]</scope>
</reference>
<dbReference type="PANTHER" id="PTHR23277:SF108">
    <property type="entry name" value="FASCICLIN-3"/>
    <property type="match status" value="1"/>
</dbReference>
<evidence type="ECO:0000256" key="5">
    <source>
        <dbReference type="ARBA" id="ARBA00023157"/>
    </source>
</evidence>
<keyword evidence="8" id="KW-0812">Transmembrane</keyword>
<proteinExistence type="predicted"/>
<name>A0A8B8BR07_CRAVI</name>
<dbReference type="InterPro" id="IPR007110">
    <property type="entry name" value="Ig-like_dom"/>
</dbReference>
<feature type="domain" description="Ig-like" evidence="9">
    <location>
        <begin position="281"/>
        <end position="371"/>
    </location>
</feature>
<dbReference type="InterPro" id="IPR003598">
    <property type="entry name" value="Ig_sub2"/>
</dbReference>
<keyword evidence="2" id="KW-0732">Signal</keyword>
<dbReference type="RefSeq" id="XP_022305356.1">
    <property type="nucleotide sequence ID" value="XM_022449648.1"/>
</dbReference>
<evidence type="ECO:0000256" key="3">
    <source>
        <dbReference type="ARBA" id="ARBA00022737"/>
    </source>
</evidence>
<dbReference type="PANTHER" id="PTHR23277">
    <property type="entry name" value="NECTIN-RELATED"/>
    <property type="match status" value="1"/>
</dbReference>
<keyword evidence="3" id="KW-0677">Repeat</keyword>
<dbReference type="Gene3D" id="2.60.40.10">
    <property type="entry name" value="Immunoglobulins"/>
    <property type="match status" value="3"/>
</dbReference>
<keyword evidence="5" id="KW-1015">Disulfide bond</keyword>
<evidence type="ECO:0000256" key="7">
    <source>
        <dbReference type="SAM" id="MobiDB-lite"/>
    </source>
</evidence>
<dbReference type="InterPro" id="IPR003599">
    <property type="entry name" value="Ig_sub"/>
</dbReference>
<accession>A0A8B8BR07</accession>
<evidence type="ECO:0000256" key="1">
    <source>
        <dbReference type="ARBA" id="ARBA00004370"/>
    </source>
</evidence>
<evidence type="ECO:0000313" key="10">
    <source>
        <dbReference type="Proteomes" id="UP000694844"/>
    </source>
</evidence>
<gene>
    <name evidence="11" type="primary">LOC111112231</name>
</gene>
<dbReference type="GeneID" id="111112231"/>
<dbReference type="GO" id="GO:0005912">
    <property type="term" value="C:adherens junction"/>
    <property type="evidence" value="ECO:0007669"/>
    <property type="project" value="TreeGrafter"/>
</dbReference>
<evidence type="ECO:0000256" key="4">
    <source>
        <dbReference type="ARBA" id="ARBA00023136"/>
    </source>
</evidence>
<dbReference type="Pfam" id="PF13927">
    <property type="entry name" value="Ig_3"/>
    <property type="match status" value="1"/>
</dbReference>
<feature type="compositionally biased region" description="Polar residues" evidence="7">
    <location>
        <begin position="485"/>
        <end position="495"/>
    </location>
</feature>